<evidence type="ECO:0008006" key="2">
    <source>
        <dbReference type="Google" id="ProtNLM"/>
    </source>
</evidence>
<accession>A0A2A4YZW3</accession>
<name>A0A2A4YZW3_9PROT</name>
<sequence length="73" mass="8294">MSNIRHIEKFKRNISVQTTDIGCSVNEVSERQGINTKSLYDWNTLSIRSPVTQTIGKKATIRAAPVRIFIFGR</sequence>
<comment type="caution">
    <text evidence="1">The sequence shown here is derived from an EMBL/GenBank/DDBJ whole genome shotgun (WGS) entry which is preliminary data.</text>
</comment>
<organism evidence="1">
    <name type="scientific">OCS116 cluster bacterium</name>
    <dbReference type="NCBI Taxonomy" id="2030921"/>
    <lineage>
        <taxon>Bacteria</taxon>
        <taxon>Pseudomonadati</taxon>
        <taxon>Pseudomonadota</taxon>
        <taxon>Alphaproteobacteria</taxon>
        <taxon>OCS116 cluster</taxon>
    </lineage>
</organism>
<protein>
    <recommendedName>
        <fullName evidence="2">Transposase</fullName>
    </recommendedName>
</protein>
<dbReference type="EMBL" id="NVUS01000013">
    <property type="protein sequence ID" value="PCJ00020.1"/>
    <property type="molecule type" value="Genomic_DNA"/>
</dbReference>
<evidence type="ECO:0000313" key="1">
    <source>
        <dbReference type="EMBL" id="PCJ00020.1"/>
    </source>
</evidence>
<reference key="1">
    <citation type="submission" date="2017-08" db="EMBL/GenBank/DDBJ databases">
        <title>A dynamic microbial community with high functional redundancy inhabits the cold, oxic subseafloor aquifer.</title>
        <authorList>
            <person name="Tully B.J."/>
            <person name="Wheat C.G."/>
            <person name="Glazer B.T."/>
            <person name="Huber J.A."/>
        </authorList>
    </citation>
    <scope>NUCLEOTIDE SEQUENCE [LARGE SCALE GENOMIC DNA]</scope>
</reference>
<proteinExistence type="predicted"/>
<gene>
    <name evidence="1" type="ORF">COB13_10520</name>
</gene>
<dbReference type="AlphaFoldDB" id="A0A2A4YZW3"/>
<reference evidence="1" key="2">
    <citation type="journal article" date="2018" name="ISME J.">
        <title>A dynamic microbial community with high functional redundancy inhabits the cold, oxic subseafloor aquifer.</title>
        <authorList>
            <person name="Tully B.J."/>
            <person name="Wheat C.G."/>
            <person name="Glazer B.T."/>
            <person name="Huber J.A."/>
        </authorList>
    </citation>
    <scope>NUCLEOTIDE SEQUENCE</scope>
    <source>
        <strain evidence="1">NORP83</strain>
    </source>
</reference>